<protein>
    <recommendedName>
        <fullName evidence="8">Amino acid transporter transmembrane domain-containing protein</fullName>
    </recommendedName>
</protein>
<comment type="subcellular location">
    <subcellularLocation>
        <location evidence="1">Vacuole membrane</location>
        <topology evidence="1">Multi-pass membrane protein</topology>
    </subcellularLocation>
</comment>
<proteinExistence type="inferred from homology"/>
<keyword evidence="3" id="KW-0926">Vacuole</keyword>
<sequence>MVSSTDMHSGDKVVRRLDEDVDSLLMKSQNIQVPRFKGNKSMNHFISQSLVSRRGSAQKGSMDMGLNGGPLSIGHKSKRMDATLFIDIHSPNFKTSDSVEGKEILNSVKENYLSDHMKKVNINNANGSSSSSSSLQQKDTDTFIGDRNLQRSAGDMTRDIYKLATQSCSSKKYKTLEDIQLTSERNRRKSTASGLNVPGGFRREYIVKKIRNEQASASTNSDLNCKNDVFYGSIPKITRSIDPSFESDCEVVNESGNDLTNVPFFTRNFLEFLYLYGHFAGESFEDDFLPESIGQSIDEETGSVVPITNKTMKEQIHAVRGTASDRKAFLLLLKAFIGTGVLFLPKAFFNGGLLFSTGMLIFFGVYSYWCYYILVKAKEITKVSSFGDIGLKLYGHWLKILILFALGITQIGFAGAYMIFTSKNLAAFVENVFYRNINLAYIMIFQLIIFIPISFVRNVSKLSLPALISNFCIMFGLIIIVIFFLNHWIYDLSFRPMTDIIYGVNTERWSLFIGTAIFAFEGIGLIIQIQESMKQPEHFPKVLRSVITVVTILFVTMGSIGYLIYGSNVETVILLNLPQQNIFVNIIQLLYSLAIMLSTPLQLFPAIKIIEDKFFSNFLKIYSGNNKGQESLNVPYQLYSGKLNWKIKWWKNLMRSIIVSSVATYAYFGINSLDKVVAIVGSFCCLPLVYVVPPMVHLRCYTRGLKKPTHTTARQINMIIWFDCFLILFGVVSMLYTSYQSIVVS</sequence>
<feature type="transmembrane region" description="Helical" evidence="7">
    <location>
        <begin position="396"/>
        <end position="419"/>
    </location>
</feature>
<keyword evidence="5 7" id="KW-1133">Transmembrane helix</keyword>
<dbReference type="AlphaFoldDB" id="A0AAN7WKG2"/>
<name>A0AAN7WKG2_9SACH</name>
<dbReference type="EMBL" id="JAWIZZ010000059">
    <property type="protein sequence ID" value="KAK5773988.1"/>
    <property type="molecule type" value="Genomic_DNA"/>
</dbReference>
<dbReference type="PANTHER" id="PTHR22950">
    <property type="entry name" value="AMINO ACID TRANSPORTER"/>
    <property type="match status" value="1"/>
</dbReference>
<dbReference type="Proteomes" id="UP001306508">
    <property type="component" value="Unassembled WGS sequence"/>
</dbReference>
<reference evidence="10" key="1">
    <citation type="submission" date="2023-07" db="EMBL/GenBank/DDBJ databases">
        <title>A draft genome of Kazachstania heterogenica Y-27499.</title>
        <authorList>
            <person name="Donic C."/>
            <person name="Kralova J.S."/>
            <person name="Fidel L."/>
            <person name="Ben-Dor S."/>
            <person name="Jung S."/>
        </authorList>
    </citation>
    <scope>NUCLEOTIDE SEQUENCE [LARGE SCALE GENOMIC DNA]</scope>
    <source>
        <strain evidence="10">Y27499</strain>
    </source>
</reference>
<evidence type="ECO:0000256" key="6">
    <source>
        <dbReference type="ARBA" id="ARBA00023136"/>
    </source>
</evidence>
<feature type="transmembrane region" description="Helical" evidence="7">
    <location>
        <begin position="354"/>
        <end position="375"/>
    </location>
</feature>
<evidence type="ECO:0000313" key="10">
    <source>
        <dbReference type="Proteomes" id="UP001306508"/>
    </source>
</evidence>
<dbReference type="PANTHER" id="PTHR22950:SF666">
    <property type="entry name" value="VACUOLAR AMINO ACID TRANSPORTER 4"/>
    <property type="match status" value="1"/>
</dbReference>
<keyword evidence="4 7" id="KW-0812">Transmembrane</keyword>
<feature type="domain" description="Amino acid transporter transmembrane" evidence="8">
    <location>
        <begin position="322"/>
        <end position="742"/>
    </location>
</feature>
<comment type="caution">
    <text evidence="9">The sequence shown here is derived from an EMBL/GenBank/DDBJ whole genome shotgun (WGS) entry which is preliminary data.</text>
</comment>
<dbReference type="InterPro" id="IPR013057">
    <property type="entry name" value="AA_transpt_TM"/>
</dbReference>
<keyword evidence="6 7" id="KW-0472">Membrane</keyword>
<gene>
    <name evidence="9" type="ORF">RI543_004745</name>
</gene>
<accession>A0AAN7WKG2</accession>
<evidence type="ECO:0000313" key="9">
    <source>
        <dbReference type="EMBL" id="KAK5773988.1"/>
    </source>
</evidence>
<organism evidence="9 10">
    <name type="scientific">Arxiozyma heterogenica</name>
    <dbReference type="NCBI Taxonomy" id="278026"/>
    <lineage>
        <taxon>Eukaryota</taxon>
        <taxon>Fungi</taxon>
        <taxon>Dikarya</taxon>
        <taxon>Ascomycota</taxon>
        <taxon>Saccharomycotina</taxon>
        <taxon>Saccharomycetes</taxon>
        <taxon>Saccharomycetales</taxon>
        <taxon>Saccharomycetaceae</taxon>
        <taxon>Arxiozyma</taxon>
    </lineage>
</organism>
<dbReference type="Pfam" id="PF01490">
    <property type="entry name" value="Aa_trans"/>
    <property type="match status" value="1"/>
</dbReference>
<evidence type="ECO:0000256" key="2">
    <source>
        <dbReference type="ARBA" id="ARBA00008066"/>
    </source>
</evidence>
<evidence type="ECO:0000259" key="8">
    <source>
        <dbReference type="Pfam" id="PF01490"/>
    </source>
</evidence>
<dbReference type="GO" id="GO:0005774">
    <property type="term" value="C:vacuolar membrane"/>
    <property type="evidence" value="ECO:0007669"/>
    <property type="project" value="UniProtKB-SubCell"/>
</dbReference>
<feature type="transmembrane region" description="Helical" evidence="7">
    <location>
        <begin position="585"/>
        <end position="604"/>
    </location>
</feature>
<evidence type="ECO:0000256" key="4">
    <source>
        <dbReference type="ARBA" id="ARBA00022692"/>
    </source>
</evidence>
<feature type="transmembrane region" description="Helical" evidence="7">
    <location>
        <begin position="439"/>
        <end position="456"/>
    </location>
</feature>
<evidence type="ECO:0000256" key="7">
    <source>
        <dbReference type="SAM" id="Phobius"/>
    </source>
</evidence>
<keyword evidence="10" id="KW-1185">Reference proteome</keyword>
<feature type="transmembrane region" description="Helical" evidence="7">
    <location>
        <begin position="652"/>
        <end position="670"/>
    </location>
</feature>
<dbReference type="GO" id="GO:0005302">
    <property type="term" value="F:L-tyrosine transmembrane transporter activity"/>
    <property type="evidence" value="ECO:0007669"/>
    <property type="project" value="TreeGrafter"/>
</dbReference>
<feature type="transmembrane region" description="Helical" evidence="7">
    <location>
        <begin position="542"/>
        <end position="565"/>
    </location>
</feature>
<feature type="transmembrane region" description="Helical" evidence="7">
    <location>
        <begin position="719"/>
        <end position="739"/>
    </location>
</feature>
<evidence type="ECO:0000256" key="3">
    <source>
        <dbReference type="ARBA" id="ARBA00022554"/>
    </source>
</evidence>
<evidence type="ECO:0000256" key="5">
    <source>
        <dbReference type="ARBA" id="ARBA00022989"/>
    </source>
</evidence>
<evidence type="ECO:0000256" key="1">
    <source>
        <dbReference type="ARBA" id="ARBA00004128"/>
    </source>
</evidence>
<feature type="transmembrane region" description="Helical" evidence="7">
    <location>
        <begin position="468"/>
        <end position="489"/>
    </location>
</feature>
<feature type="transmembrane region" description="Helical" evidence="7">
    <location>
        <begin position="509"/>
        <end position="530"/>
    </location>
</feature>
<feature type="transmembrane region" description="Helical" evidence="7">
    <location>
        <begin position="676"/>
        <end position="698"/>
    </location>
</feature>
<comment type="similarity">
    <text evidence="2">Belongs to the amino acid/polyamine transporter 2 family.</text>
</comment>